<organism evidence="5 6">
    <name type="scientific">Aequorivita lipolytica</name>
    <dbReference type="NCBI Taxonomy" id="153267"/>
    <lineage>
        <taxon>Bacteria</taxon>
        <taxon>Pseudomonadati</taxon>
        <taxon>Bacteroidota</taxon>
        <taxon>Flavobacteriia</taxon>
        <taxon>Flavobacteriales</taxon>
        <taxon>Flavobacteriaceae</taxon>
        <taxon>Aequorivita</taxon>
    </lineage>
</organism>
<dbReference type="Gene3D" id="3.30.2130.30">
    <property type="match status" value="1"/>
</dbReference>
<dbReference type="EMBL" id="VORU01000018">
    <property type="protein sequence ID" value="TXD67973.1"/>
    <property type="molecule type" value="Genomic_DNA"/>
</dbReference>
<evidence type="ECO:0000259" key="4">
    <source>
        <dbReference type="PROSITE" id="PS51165"/>
    </source>
</evidence>
<accession>A0A5C6YLA6</accession>
<dbReference type="Pfam" id="PF02926">
    <property type="entry name" value="THUMP"/>
    <property type="match status" value="1"/>
</dbReference>
<keyword evidence="3" id="KW-0694">RNA-binding</keyword>
<dbReference type="Pfam" id="PF22020">
    <property type="entry name" value="RlmL_1st"/>
    <property type="match status" value="1"/>
</dbReference>
<name>A0A5C6YLA6_9FLAO</name>
<dbReference type="PROSITE" id="PS51165">
    <property type="entry name" value="THUMP"/>
    <property type="match status" value="1"/>
</dbReference>
<reference evidence="5 6" key="1">
    <citation type="submission" date="2019-08" db="EMBL/GenBank/DDBJ databases">
        <title>Genome of Aequorivita lipolytica Y10-2 (type strain).</title>
        <authorList>
            <person name="Bowman J.P."/>
        </authorList>
    </citation>
    <scope>NUCLEOTIDE SEQUENCE [LARGE SCALE GENOMIC DNA]</scope>
    <source>
        <strain evidence="5 6">Y10-2</strain>
    </source>
</reference>
<dbReference type="OrthoDB" id="9809404at2"/>
<dbReference type="SUPFAM" id="SSF53335">
    <property type="entry name" value="S-adenosyl-L-methionine-dependent methyltransferases"/>
    <property type="match status" value="1"/>
</dbReference>
<dbReference type="AlphaFoldDB" id="A0A5C6YLA6"/>
<feature type="domain" description="THUMP" evidence="4">
    <location>
        <begin position="46"/>
        <end position="157"/>
    </location>
</feature>
<evidence type="ECO:0000313" key="5">
    <source>
        <dbReference type="EMBL" id="TXD67973.1"/>
    </source>
</evidence>
<dbReference type="RefSeq" id="WP_111816084.1">
    <property type="nucleotide sequence ID" value="NZ_CBCRZQ010000005.1"/>
</dbReference>
<dbReference type="Pfam" id="PF01170">
    <property type="entry name" value="UPF0020"/>
    <property type="match status" value="1"/>
</dbReference>
<evidence type="ECO:0000313" key="6">
    <source>
        <dbReference type="Proteomes" id="UP000321945"/>
    </source>
</evidence>
<proteinExistence type="predicted"/>
<dbReference type="PANTHER" id="PTHR47313:SF1">
    <property type="entry name" value="RIBOSOMAL RNA LARGE SUBUNIT METHYLTRANSFERASE K_L"/>
    <property type="match status" value="1"/>
</dbReference>
<dbReference type="InterPro" id="IPR000241">
    <property type="entry name" value="RlmKL-like_Mtase"/>
</dbReference>
<keyword evidence="1 5" id="KW-0489">Methyltransferase</keyword>
<dbReference type="GO" id="GO:0003723">
    <property type="term" value="F:RNA binding"/>
    <property type="evidence" value="ECO:0007669"/>
    <property type="project" value="UniProtKB-UniRule"/>
</dbReference>
<dbReference type="GO" id="GO:0008990">
    <property type="term" value="F:rRNA (guanine-N2-)-methyltransferase activity"/>
    <property type="evidence" value="ECO:0007669"/>
    <property type="project" value="TreeGrafter"/>
</dbReference>
<keyword evidence="2 5" id="KW-0808">Transferase</keyword>
<keyword evidence="6" id="KW-1185">Reference proteome</keyword>
<sequence length="385" mass="43845">MTKNFKMVAKTLFGMEELLAQELRQLGASSIEIGTRNVSFEGDTGFMYKANLCCRTAIKILKPITAFNIFTEEDLYKKIYEMPWENYMDVKGTLAVNATVFSEVFTHSQYISLKTKDAIVDRFRDREGVRPDVDLDHPTLRINVHIDRNICTVSLDSSGESLHKRGYKVESTLAPINEVLAAGIIMLSGWQGQCNFLDPMCGGGTMLTEAAMIACNIPPNLNREEFGFETWPDFDVDLYEKIEEAALSKVRDFPHKIFGFDTDSVAIKKAKENIKSANLQDFIEVKQQDFFESEKEHEKPLYIVFNPPYDERISVNDVESFYSSIGNTLKRGYPGTQAWMITSNMEALKFVGLHPSKKIKLFNGKLESKLVRYEMYEGSRKASKQ</sequence>
<dbReference type="InterPro" id="IPR054170">
    <property type="entry name" value="RlmL_1st"/>
</dbReference>
<dbReference type="SMART" id="SM00981">
    <property type="entry name" value="THUMP"/>
    <property type="match status" value="1"/>
</dbReference>
<comment type="caution">
    <text evidence="5">The sequence shown here is derived from an EMBL/GenBank/DDBJ whole genome shotgun (WGS) entry which is preliminary data.</text>
</comment>
<evidence type="ECO:0000256" key="3">
    <source>
        <dbReference type="PROSITE-ProRule" id="PRU00529"/>
    </source>
</evidence>
<gene>
    <name evidence="5" type="ORF">ESV24_14375</name>
</gene>
<dbReference type="Proteomes" id="UP000321945">
    <property type="component" value="Unassembled WGS sequence"/>
</dbReference>
<dbReference type="InterPro" id="IPR029063">
    <property type="entry name" value="SAM-dependent_MTases_sf"/>
</dbReference>
<dbReference type="Gene3D" id="3.40.50.150">
    <property type="entry name" value="Vaccinia Virus protein VP39"/>
    <property type="match status" value="1"/>
</dbReference>
<protein>
    <submittedName>
        <fullName evidence="5">Class I SAM-dependent RNA methyltransferase</fullName>
    </submittedName>
</protein>
<dbReference type="GO" id="GO:0070043">
    <property type="term" value="F:rRNA (guanine-N7-)-methyltransferase activity"/>
    <property type="evidence" value="ECO:0007669"/>
    <property type="project" value="TreeGrafter"/>
</dbReference>
<dbReference type="PANTHER" id="PTHR47313">
    <property type="entry name" value="RIBOSOMAL RNA LARGE SUBUNIT METHYLTRANSFERASE K/L"/>
    <property type="match status" value="1"/>
</dbReference>
<dbReference type="CDD" id="cd11715">
    <property type="entry name" value="THUMP_AdoMetMT"/>
    <property type="match status" value="1"/>
</dbReference>
<evidence type="ECO:0000256" key="1">
    <source>
        <dbReference type="ARBA" id="ARBA00022603"/>
    </source>
</evidence>
<evidence type="ECO:0000256" key="2">
    <source>
        <dbReference type="ARBA" id="ARBA00022679"/>
    </source>
</evidence>
<dbReference type="InterPro" id="IPR004114">
    <property type="entry name" value="THUMP_dom"/>
</dbReference>